<keyword evidence="8 12" id="KW-0472">Membrane</keyword>
<feature type="transmembrane region" description="Helical" evidence="14">
    <location>
        <begin position="14"/>
        <end position="33"/>
    </location>
</feature>
<dbReference type="FunFam" id="1.20.1070.10:FF:000055">
    <property type="entry name" value="Taste receptor type 2"/>
    <property type="match status" value="1"/>
</dbReference>
<feature type="region of interest" description="Disordered" evidence="13">
    <location>
        <begin position="291"/>
        <end position="332"/>
    </location>
</feature>
<evidence type="ECO:0000256" key="10">
    <source>
        <dbReference type="ARBA" id="ARBA00023224"/>
    </source>
</evidence>
<evidence type="ECO:0000256" key="4">
    <source>
        <dbReference type="ARBA" id="ARBA00022606"/>
    </source>
</evidence>
<keyword evidence="7 12" id="KW-0297">G-protein coupled receptor</keyword>
<name>A0A8C5MGL9_9ANUR</name>
<protein>
    <recommendedName>
        <fullName evidence="12">Taste receptor type 2</fullName>
    </recommendedName>
</protein>
<evidence type="ECO:0000256" key="2">
    <source>
        <dbReference type="ARBA" id="ARBA00007376"/>
    </source>
</evidence>
<evidence type="ECO:0000256" key="5">
    <source>
        <dbReference type="ARBA" id="ARBA00022692"/>
    </source>
</evidence>
<feature type="transmembrane region" description="Helical" evidence="14">
    <location>
        <begin position="126"/>
        <end position="150"/>
    </location>
</feature>
<keyword evidence="5 12" id="KW-0812">Transmembrane</keyword>
<proteinExistence type="inferred from homology"/>
<evidence type="ECO:0000256" key="13">
    <source>
        <dbReference type="SAM" id="MobiDB-lite"/>
    </source>
</evidence>
<keyword evidence="6 14" id="KW-1133">Transmembrane helix</keyword>
<evidence type="ECO:0000256" key="9">
    <source>
        <dbReference type="ARBA" id="ARBA00023170"/>
    </source>
</evidence>
<dbReference type="Proteomes" id="UP000694569">
    <property type="component" value="Unplaced"/>
</dbReference>
<keyword evidence="3 12" id="KW-0919">Taste</keyword>
<dbReference type="GO" id="GO:0016020">
    <property type="term" value="C:membrane"/>
    <property type="evidence" value="ECO:0007669"/>
    <property type="project" value="UniProtKB-SubCell"/>
</dbReference>
<evidence type="ECO:0000256" key="14">
    <source>
        <dbReference type="SAM" id="Phobius"/>
    </source>
</evidence>
<sequence length="332" mass="38028">MCARTRVLIKVLEFTIGLALNGFIVTVNLIWWWKSRTLQTLDLMILNLGLARVMHLIIYSMYESPLFTNMTLHGTEYLLPINLCAGACIYYYNLWSGALLCIFYCVKITNYSHRFFTYLKRNLARLVPRFLVASLAISFGCCLPFGWFLYDTETINSINVTGEFYEQRVVQHIYNILIIHIGSSALPLFLFCTAFSLLIRSLWSHTQHMKGTSYGFRPPQLDAHINALKNMLSFIFLYLISFASSALLPLSLRSNNNMYVRLCTICIFLYPSLHSIPLIWRPSTLQRLSASKDPPLPKKLCFKGPSALQRPSATKDPLLSKDPLPPRTLYSP</sequence>
<evidence type="ECO:0000256" key="1">
    <source>
        <dbReference type="ARBA" id="ARBA00004141"/>
    </source>
</evidence>
<dbReference type="SUPFAM" id="SSF81321">
    <property type="entry name" value="Family A G protein-coupled receptor-like"/>
    <property type="match status" value="1"/>
</dbReference>
<organism evidence="15 16">
    <name type="scientific">Leptobrachium leishanense</name>
    <name type="common">Leishan spiny toad</name>
    <dbReference type="NCBI Taxonomy" id="445787"/>
    <lineage>
        <taxon>Eukaryota</taxon>
        <taxon>Metazoa</taxon>
        <taxon>Chordata</taxon>
        <taxon>Craniata</taxon>
        <taxon>Vertebrata</taxon>
        <taxon>Euteleostomi</taxon>
        <taxon>Amphibia</taxon>
        <taxon>Batrachia</taxon>
        <taxon>Anura</taxon>
        <taxon>Pelobatoidea</taxon>
        <taxon>Megophryidae</taxon>
        <taxon>Leptobrachium</taxon>
    </lineage>
</organism>
<evidence type="ECO:0000313" key="16">
    <source>
        <dbReference type="Proteomes" id="UP000694569"/>
    </source>
</evidence>
<comment type="subcellular location">
    <subcellularLocation>
        <location evidence="1 12">Membrane</location>
        <topology evidence="1 12">Multi-pass membrane protein</topology>
    </subcellularLocation>
</comment>
<dbReference type="InterPro" id="IPR007960">
    <property type="entry name" value="TAS2R"/>
</dbReference>
<reference evidence="15" key="2">
    <citation type="submission" date="2025-09" db="UniProtKB">
        <authorList>
            <consortium name="Ensembl"/>
        </authorList>
    </citation>
    <scope>IDENTIFICATION</scope>
</reference>
<dbReference type="Gene3D" id="1.20.1070.10">
    <property type="entry name" value="Rhodopsin 7-helix transmembrane proteins"/>
    <property type="match status" value="1"/>
</dbReference>
<evidence type="ECO:0000256" key="8">
    <source>
        <dbReference type="ARBA" id="ARBA00023136"/>
    </source>
</evidence>
<dbReference type="PANTHER" id="PTHR11394">
    <property type="entry name" value="TASTE RECEPTOR TYPE 2"/>
    <property type="match status" value="1"/>
</dbReference>
<keyword evidence="9 12" id="KW-0675">Receptor</keyword>
<dbReference type="PANTHER" id="PTHR11394:SF47">
    <property type="entry name" value="TASTE RECEPTOR TYPE 2 MEMBER 40"/>
    <property type="match status" value="1"/>
</dbReference>
<feature type="transmembrane region" description="Helical" evidence="14">
    <location>
        <begin position="231"/>
        <end position="252"/>
    </location>
</feature>
<evidence type="ECO:0000256" key="6">
    <source>
        <dbReference type="ARBA" id="ARBA00022989"/>
    </source>
</evidence>
<dbReference type="GO" id="GO:0004930">
    <property type="term" value="F:G protein-coupled receptor activity"/>
    <property type="evidence" value="ECO:0007669"/>
    <property type="project" value="UniProtKB-KW"/>
</dbReference>
<evidence type="ECO:0000256" key="11">
    <source>
        <dbReference type="RuleBase" id="RU004423"/>
    </source>
</evidence>
<dbReference type="GO" id="GO:0033038">
    <property type="term" value="F:bitter taste receptor activity"/>
    <property type="evidence" value="ECO:0007669"/>
    <property type="project" value="InterPro"/>
</dbReference>
<evidence type="ECO:0000256" key="7">
    <source>
        <dbReference type="ARBA" id="ARBA00023040"/>
    </source>
</evidence>
<keyword evidence="10 12" id="KW-0807">Transducer</keyword>
<evidence type="ECO:0000256" key="3">
    <source>
        <dbReference type="ARBA" id="ARBA00022480"/>
    </source>
</evidence>
<comment type="similarity">
    <text evidence="2 11">Belongs to the G-protein coupled receptor T2R family.</text>
</comment>
<keyword evidence="16" id="KW-1185">Reference proteome</keyword>
<reference evidence="15" key="1">
    <citation type="submission" date="2025-08" db="UniProtKB">
        <authorList>
            <consortium name="Ensembl"/>
        </authorList>
    </citation>
    <scope>IDENTIFICATION</scope>
</reference>
<feature type="transmembrane region" description="Helical" evidence="14">
    <location>
        <begin position="173"/>
        <end position="199"/>
    </location>
</feature>
<evidence type="ECO:0000313" key="15">
    <source>
        <dbReference type="Ensembl" id="ENSLLEP00000014043.1"/>
    </source>
</evidence>
<dbReference type="AlphaFoldDB" id="A0A8C5MGL9"/>
<feature type="transmembrane region" description="Helical" evidence="14">
    <location>
        <begin position="77"/>
        <end position="106"/>
    </location>
</feature>
<dbReference type="GeneTree" id="ENSGT01150000286961"/>
<accession>A0A8C5MGL9</accession>
<dbReference type="Ensembl" id="ENSLLET00000014596.1">
    <property type="protein sequence ID" value="ENSLLEP00000014043.1"/>
    <property type="gene ID" value="ENSLLEG00000008895.1"/>
</dbReference>
<feature type="transmembrane region" description="Helical" evidence="14">
    <location>
        <begin position="258"/>
        <end position="280"/>
    </location>
</feature>
<dbReference type="OrthoDB" id="8876749at2759"/>
<evidence type="ECO:0000256" key="12">
    <source>
        <dbReference type="RuleBase" id="RU004424"/>
    </source>
</evidence>
<dbReference type="Pfam" id="PF05296">
    <property type="entry name" value="TAS2R"/>
    <property type="match status" value="1"/>
</dbReference>
<keyword evidence="4 12" id="KW-0716">Sensory transduction</keyword>